<dbReference type="Gene3D" id="2.30.300.10">
    <property type="entry name" value="Baseplate protein-like domain - beta roll fold"/>
    <property type="match status" value="1"/>
</dbReference>
<comment type="caution">
    <text evidence="1">The sequence shown here is derived from an EMBL/GenBank/DDBJ whole genome shotgun (WGS) entry which is preliminary data.</text>
</comment>
<proteinExistence type="predicted"/>
<dbReference type="RefSeq" id="WP_349232291.1">
    <property type="nucleotide sequence ID" value="NZ_JBBMFK010000025.1"/>
</dbReference>
<gene>
    <name evidence="1" type="ORF">WMO64_13390</name>
</gene>
<dbReference type="Gene3D" id="3.55.50.10">
    <property type="entry name" value="Baseplate protein-like domains"/>
    <property type="match status" value="1"/>
</dbReference>
<protein>
    <recommendedName>
        <fullName evidence="3">Mu-like prophage tail protein gpP</fullName>
    </recommendedName>
</protein>
<sequence length="316" mass="35081">MTGRLIGYDGKKYALPTLLAWTLNYGTGTPCDSFEVRCPWGEKLDGALSDAVEFTAEEDGETVFRGVVDEYEWSCGSGGSTLLISGRGMAGRLLDNEAQPADYQTATLEDILRDHVAPYGIQTAEGASLPAVPGFSVESGSSEWQVLYNFARYYGGVEPRFDRFGILHLTSWQDGKRLRLDDSAAVEEVRWTEKRYGVLSEVLVRDRTTQSVQRVVNQSVLDRGGMCRRVLTMPGKSSYQAMRYSGRFQLEQSAAERLRLELTLAGRVAAWPGDLVELNLARYSLSGVWRVLSTEHRGDGQGLRTTLELGEREITV</sequence>
<evidence type="ECO:0000313" key="1">
    <source>
        <dbReference type="EMBL" id="MEQ2444454.1"/>
    </source>
</evidence>
<dbReference type="Gene3D" id="3.30.1920.10">
    <property type="entry name" value="Baseplate protein-like domains - 2 layer sandwich fold"/>
    <property type="match status" value="1"/>
</dbReference>
<accession>A0ABV1EAW5</accession>
<name>A0ABV1EAW5_9FIRM</name>
<dbReference type="EMBL" id="JBBMFK010000025">
    <property type="protein sequence ID" value="MEQ2444454.1"/>
    <property type="molecule type" value="Genomic_DNA"/>
</dbReference>
<evidence type="ECO:0008006" key="3">
    <source>
        <dbReference type="Google" id="ProtNLM"/>
    </source>
</evidence>
<dbReference type="Proteomes" id="UP001464378">
    <property type="component" value="Unassembled WGS sequence"/>
</dbReference>
<dbReference type="SUPFAM" id="SSF69279">
    <property type="entry name" value="Phage tail proteins"/>
    <property type="match status" value="1"/>
</dbReference>
<organism evidence="1 2">
    <name type="scientific">Pseudoflavonifractor intestinihominis</name>
    <dbReference type="NCBI Taxonomy" id="3133171"/>
    <lineage>
        <taxon>Bacteria</taxon>
        <taxon>Bacillati</taxon>
        <taxon>Bacillota</taxon>
        <taxon>Clostridia</taxon>
        <taxon>Eubacteriales</taxon>
        <taxon>Oscillospiraceae</taxon>
        <taxon>Pseudoflavonifractor</taxon>
    </lineage>
</organism>
<reference evidence="1 2" key="1">
    <citation type="submission" date="2024-03" db="EMBL/GenBank/DDBJ databases">
        <title>Human intestinal bacterial collection.</title>
        <authorList>
            <person name="Pauvert C."/>
            <person name="Hitch T.C.A."/>
            <person name="Clavel T."/>
        </authorList>
    </citation>
    <scope>NUCLEOTIDE SEQUENCE [LARGE SCALE GENOMIC DNA]</scope>
    <source>
        <strain evidence="1 2">CLA-AP-H29</strain>
    </source>
</reference>
<keyword evidence="2" id="KW-1185">Reference proteome</keyword>
<dbReference type="InterPro" id="IPR023399">
    <property type="entry name" value="Baseplate-like_2-layer_sand"/>
</dbReference>
<evidence type="ECO:0000313" key="2">
    <source>
        <dbReference type="Proteomes" id="UP001464378"/>
    </source>
</evidence>